<proteinExistence type="predicted"/>
<accession>A0A8C9HQW1</accession>
<sequence length="248" mass="29602">MNLYFKSNLFKKLKICGQFNKGFIISKIDLFNYALFIIDQHAADEKSNFEKYNKIFTMKSQKLISKMDLELSPAQIHIIKKYEGIFLANGFDIEIVEEPINKKRKINFNKEHNYIQNNKNIDNKKETWFNYNFPRPQRIWRILASKACRNAVMVGKTLNTTEMIKIKKKLSLLQNPWNCPHGRPTIKYIINNIDVQKSFKNYYLKLYDEITNLTLTKDYESYRYLFHNHIFFLIMCSKPLLGPVLKFN</sequence>
<dbReference type="SUPFAM" id="SSF118116">
    <property type="entry name" value="DNA mismatch repair protein MutL"/>
    <property type="match status" value="1"/>
</dbReference>
<dbReference type="Pfam" id="PF08676">
    <property type="entry name" value="MutL_C"/>
    <property type="match status" value="1"/>
</dbReference>
<dbReference type="GO" id="GO:0032389">
    <property type="term" value="C:MutLalpha complex"/>
    <property type="evidence" value="ECO:0007669"/>
    <property type="project" value="TreeGrafter"/>
</dbReference>
<dbReference type="InterPro" id="IPR042120">
    <property type="entry name" value="MutL_C_dimsub"/>
</dbReference>
<name>A0A8C9HQW1_9PRIM</name>
<keyword evidence="3" id="KW-1185">Reference proteome</keyword>
<evidence type="ECO:0000313" key="2">
    <source>
        <dbReference type="Ensembl" id="ENSPTEP00000025253.1"/>
    </source>
</evidence>
<reference evidence="2" key="2">
    <citation type="submission" date="2025-09" db="UniProtKB">
        <authorList>
            <consortium name="Ensembl"/>
        </authorList>
    </citation>
    <scope>IDENTIFICATION</scope>
</reference>
<dbReference type="InterPro" id="IPR042121">
    <property type="entry name" value="MutL_C_regsub"/>
</dbReference>
<dbReference type="InterPro" id="IPR014790">
    <property type="entry name" value="MutL_C"/>
</dbReference>
<dbReference type="Ensembl" id="ENSPTET00000035782.1">
    <property type="protein sequence ID" value="ENSPTEP00000025253.1"/>
    <property type="gene ID" value="ENSPTEG00000025585.1"/>
</dbReference>
<dbReference type="PANTHER" id="PTHR10073:SF52">
    <property type="entry name" value="MISMATCH REPAIR ENDONUCLEASE PMS2"/>
    <property type="match status" value="1"/>
</dbReference>
<dbReference type="PANTHER" id="PTHR10073">
    <property type="entry name" value="DNA MISMATCH REPAIR PROTEIN MLH, PMS, MUTL"/>
    <property type="match status" value="1"/>
</dbReference>
<reference evidence="2" key="1">
    <citation type="submission" date="2025-08" db="UniProtKB">
        <authorList>
            <consortium name="Ensembl"/>
        </authorList>
    </citation>
    <scope>IDENTIFICATION</scope>
</reference>
<evidence type="ECO:0000313" key="3">
    <source>
        <dbReference type="Proteomes" id="UP000694416"/>
    </source>
</evidence>
<protein>
    <recommendedName>
        <fullName evidence="1">MutL C-terminal dimerisation domain-containing protein</fullName>
    </recommendedName>
</protein>
<feature type="domain" description="MutL C-terminal dimerisation" evidence="1">
    <location>
        <begin position="15"/>
        <end position="158"/>
    </location>
</feature>
<organism evidence="2 3">
    <name type="scientific">Piliocolobus tephrosceles</name>
    <name type="common">Ugandan red Colobus</name>
    <dbReference type="NCBI Taxonomy" id="591936"/>
    <lineage>
        <taxon>Eukaryota</taxon>
        <taxon>Metazoa</taxon>
        <taxon>Chordata</taxon>
        <taxon>Craniata</taxon>
        <taxon>Vertebrata</taxon>
        <taxon>Euteleostomi</taxon>
        <taxon>Mammalia</taxon>
        <taxon>Eutheria</taxon>
        <taxon>Euarchontoglires</taxon>
        <taxon>Primates</taxon>
        <taxon>Haplorrhini</taxon>
        <taxon>Catarrhini</taxon>
        <taxon>Cercopithecidae</taxon>
        <taxon>Colobinae</taxon>
        <taxon>Piliocolobus</taxon>
    </lineage>
</organism>
<evidence type="ECO:0000259" key="1">
    <source>
        <dbReference type="SMART" id="SM00853"/>
    </source>
</evidence>
<dbReference type="Gene3D" id="3.30.1540.20">
    <property type="entry name" value="MutL, C-terminal domain, dimerisation subdomain"/>
    <property type="match status" value="1"/>
</dbReference>
<dbReference type="GO" id="GO:0006298">
    <property type="term" value="P:mismatch repair"/>
    <property type="evidence" value="ECO:0007669"/>
    <property type="project" value="InterPro"/>
</dbReference>
<dbReference type="GO" id="GO:0005524">
    <property type="term" value="F:ATP binding"/>
    <property type="evidence" value="ECO:0007669"/>
    <property type="project" value="InterPro"/>
</dbReference>
<dbReference type="SMART" id="SM00853">
    <property type="entry name" value="MutL_C"/>
    <property type="match status" value="1"/>
</dbReference>
<dbReference type="GO" id="GO:0140664">
    <property type="term" value="F:ATP-dependent DNA damage sensor activity"/>
    <property type="evidence" value="ECO:0007669"/>
    <property type="project" value="InterPro"/>
</dbReference>
<dbReference type="GO" id="GO:0016887">
    <property type="term" value="F:ATP hydrolysis activity"/>
    <property type="evidence" value="ECO:0007669"/>
    <property type="project" value="InterPro"/>
</dbReference>
<dbReference type="InterPro" id="IPR038973">
    <property type="entry name" value="MutL/Mlh/Pms-like"/>
</dbReference>
<dbReference type="Gene3D" id="3.30.1370.100">
    <property type="entry name" value="MutL, C-terminal domain, regulatory subdomain"/>
    <property type="match status" value="1"/>
</dbReference>
<dbReference type="AlphaFoldDB" id="A0A8C9HQW1"/>
<dbReference type="Proteomes" id="UP000694416">
    <property type="component" value="Unplaced"/>
</dbReference>
<dbReference type="InterPro" id="IPR037198">
    <property type="entry name" value="MutL_C_sf"/>
</dbReference>